<name>A0A9P7B8Y2_RHOMI</name>
<evidence type="ECO:0000256" key="2">
    <source>
        <dbReference type="ARBA" id="ARBA00022771"/>
    </source>
</evidence>
<dbReference type="InterPro" id="IPR043151">
    <property type="entry name" value="BAH_sf"/>
</dbReference>
<feature type="region of interest" description="Disordered" evidence="5">
    <location>
        <begin position="1293"/>
        <end position="1437"/>
    </location>
</feature>
<feature type="region of interest" description="Disordered" evidence="5">
    <location>
        <begin position="570"/>
        <end position="624"/>
    </location>
</feature>
<dbReference type="GO" id="GO:0048189">
    <property type="term" value="C:Lid2 complex"/>
    <property type="evidence" value="ECO:0007669"/>
    <property type="project" value="TreeGrafter"/>
</dbReference>
<feature type="compositionally biased region" description="Low complexity" evidence="5">
    <location>
        <begin position="1631"/>
        <end position="1641"/>
    </location>
</feature>
<feature type="compositionally biased region" description="Pro residues" evidence="5">
    <location>
        <begin position="705"/>
        <end position="717"/>
    </location>
</feature>
<keyword evidence="2 4" id="KW-0863">Zinc-finger</keyword>
<dbReference type="CDD" id="cd15571">
    <property type="entry name" value="ePHD"/>
    <property type="match status" value="1"/>
</dbReference>
<evidence type="ECO:0000259" key="7">
    <source>
        <dbReference type="PROSITE" id="PS51038"/>
    </source>
</evidence>
<feature type="compositionally biased region" description="Low complexity" evidence="5">
    <location>
        <begin position="1688"/>
        <end position="1697"/>
    </location>
</feature>
<dbReference type="Pfam" id="PF13832">
    <property type="entry name" value="zf-HC5HC2H_2"/>
    <property type="match status" value="1"/>
</dbReference>
<feature type="domain" description="BAH" evidence="7">
    <location>
        <begin position="22"/>
        <end position="197"/>
    </location>
</feature>
<comment type="caution">
    <text evidence="8">The sequence shown here is derived from an EMBL/GenBank/DDBJ whole genome shotgun (WGS) entry which is preliminary data.</text>
</comment>
<dbReference type="Pfam" id="PF00320">
    <property type="entry name" value="GATA"/>
    <property type="match status" value="1"/>
</dbReference>
<feature type="compositionally biased region" description="Polar residues" evidence="5">
    <location>
        <begin position="1349"/>
        <end position="1362"/>
    </location>
</feature>
<dbReference type="PROSITE" id="PS50114">
    <property type="entry name" value="GATA_ZN_FINGER_2"/>
    <property type="match status" value="1"/>
</dbReference>
<dbReference type="Gene3D" id="2.30.30.490">
    <property type="match status" value="1"/>
</dbReference>
<feature type="compositionally biased region" description="Low complexity" evidence="5">
    <location>
        <begin position="61"/>
        <end position="100"/>
    </location>
</feature>
<evidence type="ECO:0000256" key="3">
    <source>
        <dbReference type="ARBA" id="ARBA00022833"/>
    </source>
</evidence>
<dbReference type="Pfam" id="PF01426">
    <property type="entry name" value="BAH"/>
    <property type="match status" value="1"/>
</dbReference>
<dbReference type="SMART" id="SM00401">
    <property type="entry name" value="ZnF_GATA"/>
    <property type="match status" value="2"/>
</dbReference>
<keyword evidence="3" id="KW-0862">Zinc</keyword>
<dbReference type="PRINTS" id="PR00619">
    <property type="entry name" value="GATAZNFINGER"/>
</dbReference>
<feature type="compositionally biased region" description="Low complexity" evidence="5">
    <location>
        <begin position="1332"/>
        <end position="1343"/>
    </location>
</feature>
<feature type="region of interest" description="Disordered" evidence="5">
    <location>
        <begin position="1525"/>
        <end position="1560"/>
    </location>
</feature>
<feature type="compositionally biased region" description="Basic residues" evidence="5">
    <location>
        <begin position="586"/>
        <end position="596"/>
    </location>
</feature>
<dbReference type="InterPro" id="IPR019786">
    <property type="entry name" value="Zinc_finger_PHD-type_CS"/>
</dbReference>
<dbReference type="EMBL" id="PUHQ01000002">
    <property type="protein sequence ID" value="KAG0667208.1"/>
    <property type="molecule type" value="Genomic_DNA"/>
</dbReference>
<dbReference type="SUPFAM" id="SSF57903">
    <property type="entry name" value="FYVE/PHD zinc finger"/>
    <property type="match status" value="2"/>
</dbReference>
<dbReference type="SUPFAM" id="SSF46689">
    <property type="entry name" value="Homeodomain-like"/>
    <property type="match status" value="1"/>
</dbReference>
<dbReference type="SMART" id="SM00249">
    <property type="entry name" value="PHD"/>
    <property type="match status" value="3"/>
</dbReference>
<feature type="region of interest" description="Disordered" evidence="5">
    <location>
        <begin position="1243"/>
        <end position="1265"/>
    </location>
</feature>
<dbReference type="Gene3D" id="3.30.40.10">
    <property type="entry name" value="Zinc/RING finger domain, C3HC4 (zinc finger)"/>
    <property type="match status" value="3"/>
</dbReference>
<dbReference type="InterPro" id="IPR029617">
    <property type="entry name" value="Snt2"/>
</dbReference>
<evidence type="ECO:0000259" key="6">
    <source>
        <dbReference type="PROSITE" id="PS50114"/>
    </source>
</evidence>
<dbReference type="InterPro" id="IPR001025">
    <property type="entry name" value="BAH_dom"/>
</dbReference>
<feature type="compositionally biased region" description="Low complexity" evidence="5">
    <location>
        <begin position="1019"/>
        <end position="1045"/>
    </location>
</feature>
<feature type="compositionally biased region" description="Gly residues" evidence="5">
    <location>
        <begin position="1613"/>
        <end position="1624"/>
    </location>
</feature>
<evidence type="ECO:0000256" key="1">
    <source>
        <dbReference type="ARBA" id="ARBA00022723"/>
    </source>
</evidence>
<reference evidence="8 9" key="1">
    <citation type="submission" date="2020-11" db="EMBL/GenBank/DDBJ databases">
        <title>Kefir isolates.</title>
        <authorList>
            <person name="Marcisauskas S."/>
            <person name="Kim Y."/>
            <person name="Blasche S."/>
        </authorList>
    </citation>
    <scope>NUCLEOTIDE SEQUENCE [LARGE SCALE GENOMIC DNA]</scope>
    <source>
        <strain evidence="8 9">KR</strain>
    </source>
</reference>
<feature type="compositionally biased region" description="Low complexity" evidence="5">
    <location>
        <begin position="1752"/>
        <end position="1766"/>
    </location>
</feature>
<feature type="compositionally biased region" description="Basic and acidic residues" evidence="5">
    <location>
        <begin position="693"/>
        <end position="702"/>
    </location>
</feature>
<protein>
    <submittedName>
        <fullName evidence="8">PHD type zinc finger protein with BAH domain-containing protein</fullName>
    </submittedName>
</protein>
<dbReference type="InterPro" id="IPR009057">
    <property type="entry name" value="Homeodomain-like_sf"/>
</dbReference>
<dbReference type="InterPro" id="IPR011011">
    <property type="entry name" value="Znf_FYVE_PHD"/>
</dbReference>
<dbReference type="InterPro" id="IPR013083">
    <property type="entry name" value="Znf_RING/FYVE/PHD"/>
</dbReference>
<feature type="compositionally biased region" description="Low complexity" evidence="5">
    <location>
        <begin position="1850"/>
        <end position="1871"/>
    </location>
</feature>
<evidence type="ECO:0000313" key="9">
    <source>
        <dbReference type="Proteomes" id="UP000777482"/>
    </source>
</evidence>
<dbReference type="SUPFAM" id="SSF57716">
    <property type="entry name" value="Glucocorticoid receptor-like (DNA-binding domain)"/>
    <property type="match status" value="1"/>
</dbReference>
<feature type="region of interest" description="Disordered" evidence="5">
    <location>
        <begin position="1732"/>
        <end position="1796"/>
    </location>
</feature>
<feature type="region of interest" description="Disordered" evidence="5">
    <location>
        <begin position="1106"/>
        <end position="1176"/>
    </location>
</feature>
<dbReference type="GO" id="GO:0036205">
    <property type="term" value="P:histone catabolic process"/>
    <property type="evidence" value="ECO:0007669"/>
    <property type="project" value="TreeGrafter"/>
</dbReference>
<dbReference type="PANTHER" id="PTHR47672">
    <property type="entry name" value="E3 UBIQUITIN-PROTEIN LIGASE SNT2"/>
    <property type="match status" value="1"/>
</dbReference>
<dbReference type="SMART" id="SM00439">
    <property type="entry name" value="BAH"/>
    <property type="match status" value="1"/>
</dbReference>
<dbReference type="CDD" id="cd00167">
    <property type="entry name" value="SANT"/>
    <property type="match status" value="1"/>
</dbReference>
<feature type="region of interest" description="Disordered" evidence="5">
    <location>
        <begin position="406"/>
        <end position="434"/>
    </location>
</feature>
<keyword evidence="1" id="KW-0479">Metal-binding</keyword>
<feature type="compositionally biased region" description="Polar residues" evidence="5">
    <location>
        <begin position="1309"/>
        <end position="1318"/>
    </location>
</feature>
<feature type="region of interest" description="Disordered" evidence="5">
    <location>
        <begin position="1850"/>
        <end position="1968"/>
    </location>
</feature>
<dbReference type="GO" id="GO:0006355">
    <property type="term" value="P:regulation of DNA-templated transcription"/>
    <property type="evidence" value="ECO:0007669"/>
    <property type="project" value="InterPro"/>
</dbReference>
<feature type="region of interest" description="Disordered" evidence="5">
    <location>
        <begin position="1676"/>
        <end position="1703"/>
    </location>
</feature>
<accession>A0A9P7B8Y2</accession>
<feature type="region of interest" description="Disordered" evidence="5">
    <location>
        <begin position="681"/>
        <end position="717"/>
    </location>
</feature>
<dbReference type="PANTHER" id="PTHR47672:SF1">
    <property type="entry name" value="E3 UBIQUITIN-PROTEIN LIGASE SNT2"/>
    <property type="match status" value="1"/>
</dbReference>
<sequence>MPRAVARTVKPVEKGPLVFNGKPLVPNDHIYVSAPWDDRDGEPYLIARVLEVVQPTPLPPSSSSSSATTTPATTKSTKSASSSKSAGKAATAAPPRAETPSGKETSAGRVVVSAHELRVRVAYYFRTRDITNRYVADHRLLVAAMHADTVPASYVRGLCTVRHRDHIEELDVYKREKDTFYWHQLYDRYLHRYFDAVPTYKVQNAPADVLKHLQDGFEFVLCEVGTGSELCDAQRGCSVCCKWAAFADSVTCARCSKVFHLGCVDPPLAAKPKAGYGWSCAPCNKAYEEEVEEFAESGFRPGPPARKPAAVGNAAAAASSGGGGGGGSQMLHASKKGKAREVGPGVRVDPHDWRMTNGFPFRYFGMHAHAYNVMDPHDSLHPRASTRLGNKFQCIVPEWDPVANKQLAPPEPRQYFQPKRSRASTPIAKGDRDKARRAKLIEAPPRGEDDAINVIWRPTDKYSDESLAELFERVRKMAMYNTAGVDALNRALMLFETKEGNVTETILALRKVSLGSLGHVSWNEEDRKKLADGAQQHHNDIVEIAKLLPNKKMGDVVKRYYVQVGHTLQEDEPTQPEEKATAVAARSKKTARRKARAAAEEAESDGENSDHGSVAPPAKTPSQRKNRFCAICSTTETPKWYWCPNNVSELEVKPNPLVMCENCGIRWRHYGAQYPPYGDEIKPLPDRKKKAKAASEDGKKEATPVPAPAPVVKEPTPPPPKPVIVPKPCLLCKRFEPKVALFQCSNCTISYHASCFGIDLDWDWPHEEWLCHMCERDQERKPLCLHPFCVLCPTPKNIDIAQPMTALDCMKETELSNYVHLLCAVWHRELQLGAPAIVSPVEAFTNLPAYRQTTTCVICKQKNVGTTIKCEDCSKQVHVACAWNAGFKFAFEVQPVRNKKRPPRDAITVKFKESEGKQSLELKTYDLGARDAATKLTALQMYVRTYKGVKFPDAPLLLRQGRRLEAVLQPAMKAKSPSPPPNTAVRPGRGRASLLATVIDEEGGSREPVARPTKKRRTASSTPVASPAPRVARAPKAAPVAPTTAESTQFDATPAGLDAVKPTAVILSKPTLPLDDELADISVEVEAVREPSAELESFANNSIVSTSRRARVPKPPKHFSPPPPLPKKVPKKRKSRVSSSIESTALAPLENGFDNHQKTSNNARVASADPTEKPTSVSFSILDGNEQLPALPSKKSSLAIADLSSLAALPKLPAFADMKSPHYSAAVSAPHMLEPLVYTAHTPAPTLPAQAPDGQPPTDAHVAPEPRHALDPALEALSAMAAAAAESRDAEASAAAARRAAERAADASRTTPTEQETINAFAALVGMPPRPTTQETYAATTEAGDSAAPQATPSNEVQPSTSSAEAVPAETQAAPAPAPLASPGESETTGTPSGRPKRKIRTPAALRETTAYTEPAQPAELSRLGHNSPRPQSPAHLEPIHAHPILDYVRAHQSAQQSFRIETPDDSDAASERFDSPAPPNLSPISSMAPFGRMLLGSPLATVDTLPIPPSADSLPALPAMPLAAQAPAPSRPPAQRRKKSNSVSNGGTPITCANCGTSDSPLFRRDSEGRQLCNSCGLYFKTHGRDRPQKVIARAIGATRMQKRKAQADQDGGAGGGGGGGNGTKRSKKGGTPLPLRALPPLLPHAPSHPSPLQPMPAFAYGDFVPYGHNGSYGGPVASGSGERGSGSRTSSDGGSVLDGTMPGGGYGSADYVAGGYGSYGGAGGSMNGGHPPIPYDARPFGGQLPPLPPHLQQQQQHHQHSQSQPPYPPPYPTSHSQIGRIPRLDTPTDYAAATPPEDVYYDQARGGAGGGRVVSAVDAETLQRQALESLAAQALTFGAAGPGPAALAEARSSAASSSSHHALHSSSSLMDESGRPQPPTTSSTRERTASSSSNVPRAAAADALASMNPAARVQAHDALEQRGQPSPPPSASAMPLGELFPGFSGPNAARTSAQANGASDADDEAA</sequence>
<keyword evidence="9" id="KW-1185">Reference proteome</keyword>
<dbReference type="InterPro" id="IPR001965">
    <property type="entry name" value="Znf_PHD"/>
</dbReference>
<dbReference type="Gene3D" id="3.30.50.10">
    <property type="entry name" value="Erythroid Transcription Factor GATA-1, subunit A"/>
    <property type="match status" value="2"/>
</dbReference>
<dbReference type="CDD" id="cd00202">
    <property type="entry name" value="ZnF_GATA"/>
    <property type="match status" value="1"/>
</dbReference>
<organism evidence="8 9">
    <name type="scientific">Rhodotorula mucilaginosa</name>
    <name type="common">Yeast</name>
    <name type="synonym">Rhodotorula rubra</name>
    <dbReference type="NCBI Taxonomy" id="5537"/>
    <lineage>
        <taxon>Eukaryota</taxon>
        <taxon>Fungi</taxon>
        <taxon>Dikarya</taxon>
        <taxon>Basidiomycota</taxon>
        <taxon>Pucciniomycotina</taxon>
        <taxon>Microbotryomycetes</taxon>
        <taxon>Sporidiobolales</taxon>
        <taxon>Sporidiobolaceae</taxon>
        <taxon>Rhodotorula</taxon>
    </lineage>
</organism>
<feature type="compositionally biased region" description="Low complexity" evidence="5">
    <location>
        <begin position="1363"/>
        <end position="1387"/>
    </location>
</feature>
<dbReference type="GO" id="GO:0008270">
    <property type="term" value="F:zinc ion binding"/>
    <property type="evidence" value="ECO:0007669"/>
    <property type="project" value="UniProtKB-KW"/>
</dbReference>
<dbReference type="InterPro" id="IPR019787">
    <property type="entry name" value="Znf_PHD-finger"/>
</dbReference>
<feature type="compositionally biased region" description="Basic residues" evidence="5">
    <location>
        <begin position="1108"/>
        <end position="1117"/>
    </location>
</feature>
<gene>
    <name evidence="8" type="primary">SNT2</name>
    <name evidence="8" type="ORF">C6P46_002620</name>
</gene>
<feature type="domain" description="GATA-type" evidence="6">
    <location>
        <begin position="1553"/>
        <end position="1601"/>
    </location>
</feature>
<dbReference type="OrthoDB" id="1611972at2759"/>
<dbReference type="Proteomes" id="UP000777482">
    <property type="component" value="Unassembled WGS sequence"/>
</dbReference>
<dbReference type="GO" id="GO:0043565">
    <property type="term" value="F:sequence-specific DNA binding"/>
    <property type="evidence" value="ECO:0007669"/>
    <property type="project" value="InterPro"/>
</dbReference>
<dbReference type="InterPro" id="IPR000679">
    <property type="entry name" value="Znf_GATA"/>
</dbReference>
<proteinExistence type="predicted"/>
<feature type="compositionally biased region" description="Pro residues" evidence="5">
    <location>
        <begin position="1642"/>
        <end position="1652"/>
    </location>
</feature>
<dbReference type="InterPro" id="IPR001005">
    <property type="entry name" value="SANT/Myb"/>
</dbReference>
<dbReference type="GO" id="GO:0003682">
    <property type="term" value="F:chromatin binding"/>
    <property type="evidence" value="ECO:0007669"/>
    <property type="project" value="InterPro"/>
</dbReference>
<dbReference type="InterPro" id="IPR013088">
    <property type="entry name" value="Znf_NHR/GATA"/>
</dbReference>
<dbReference type="Pfam" id="PF00628">
    <property type="entry name" value="PHD"/>
    <property type="match status" value="1"/>
</dbReference>
<feature type="region of interest" description="Disordered" evidence="5">
    <location>
        <begin position="1451"/>
        <end position="1485"/>
    </location>
</feature>
<evidence type="ECO:0000256" key="5">
    <source>
        <dbReference type="SAM" id="MobiDB-lite"/>
    </source>
</evidence>
<feature type="region of interest" description="Disordered" evidence="5">
    <location>
        <begin position="297"/>
        <end position="345"/>
    </location>
</feature>
<dbReference type="PROSITE" id="PS01359">
    <property type="entry name" value="ZF_PHD_1"/>
    <property type="match status" value="1"/>
</dbReference>
<dbReference type="PROSITE" id="PS51038">
    <property type="entry name" value="BAH"/>
    <property type="match status" value="1"/>
</dbReference>
<dbReference type="CDD" id="cd15489">
    <property type="entry name" value="PHD_SF"/>
    <property type="match status" value="1"/>
</dbReference>
<dbReference type="CDD" id="cd15497">
    <property type="entry name" value="PHD1_Snt2p_like"/>
    <property type="match status" value="1"/>
</dbReference>
<feature type="compositionally biased region" description="Pro residues" evidence="5">
    <location>
        <begin position="1118"/>
        <end position="1127"/>
    </location>
</feature>
<feature type="region of interest" description="Disordered" evidence="5">
    <location>
        <begin position="56"/>
        <end position="109"/>
    </location>
</feature>
<evidence type="ECO:0000313" key="8">
    <source>
        <dbReference type="EMBL" id="KAG0667208.1"/>
    </source>
</evidence>
<feature type="region of interest" description="Disordered" evidence="5">
    <location>
        <begin position="1001"/>
        <end position="1048"/>
    </location>
</feature>
<feature type="compositionally biased region" description="Low complexity" evidence="5">
    <location>
        <begin position="309"/>
        <end position="319"/>
    </location>
</feature>
<evidence type="ECO:0000256" key="4">
    <source>
        <dbReference type="PROSITE-ProRule" id="PRU00094"/>
    </source>
</evidence>
<dbReference type="GO" id="GO:0004842">
    <property type="term" value="F:ubiquitin-protein transferase activity"/>
    <property type="evidence" value="ECO:0007669"/>
    <property type="project" value="TreeGrafter"/>
</dbReference>
<feature type="region of interest" description="Disordered" evidence="5">
    <location>
        <begin position="1599"/>
        <end position="1652"/>
    </location>
</feature>